<dbReference type="InterPro" id="IPR001853">
    <property type="entry name" value="DSBA-like_thioredoxin_dom"/>
</dbReference>
<dbReference type="PaxDb" id="55529-EKX51932"/>
<reference evidence="4" key="2">
    <citation type="submission" date="2012-11" db="EMBL/GenBank/DDBJ databases">
        <authorList>
            <person name="Kuo A."/>
            <person name="Curtis B.A."/>
            <person name="Tanifuji G."/>
            <person name="Burki F."/>
            <person name="Gruber A."/>
            <person name="Irimia M."/>
            <person name="Maruyama S."/>
            <person name="Arias M.C."/>
            <person name="Ball S.G."/>
            <person name="Gile G.H."/>
            <person name="Hirakawa Y."/>
            <person name="Hopkins J.F."/>
            <person name="Rensing S.A."/>
            <person name="Schmutz J."/>
            <person name="Symeonidi A."/>
            <person name="Elias M."/>
            <person name="Eveleigh R.J."/>
            <person name="Herman E.K."/>
            <person name="Klute M.J."/>
            <person name="Nakayama T."/>
            <person name="Obornik M."/>
            <person name="Reyes-Prieto A."/>
            <person name="Armbrust E.V."/>
            <person name="Aves S.J."/>
            <person name="Beiko R.G."/>
            <person name="Coutinho P."/>
            <person name="Dacks J.B."/>
            <person name="Durnford D.G."/>
            <person name="Fast N.M."/>
            <person name="Green B.R."/>
            <person name="Grisdale C."/>
            <person name="Hempe F."/>
            <person name="Henrissat B."/>
            <person name="Hoppner M.P."/>
            <person name="Ishida K.-I."/>
            <person name="Kim E."/>
            <person name="Koreny L."/>
            <person name="Kroth P.G."/>
            <person name="Liu Y."/>
            <person name="Malik S.-B."/>
            <person name="Maier U.G."/>
            <person name="McRose D."/>
            <person name="Mock T."/>
            <person name="Neilson J.A."/>
            <person name="Onodera N.T."/>
            <person name="Poole A.M."/>
            <person name="Pritham E.J."/>
            <person name="Richards T.A."/>
            <person name="Rocap G."/>
            <person name="Roy S.W."/>
            <person name="Sarai C."/>
            <person name="Schaack S."/>
            <person name="Shirato S."/>
            <person name="Slamovits C.H."/>
            <person name="Spencer D.F."/>
            <person name="Suzuki S."/>
            <person name="Worden A.Z."/>
            <person name="Zauner S."/>
            <person name="Barry K."/>
            <person name="Bell C."/>
            <person name="Bharti A.K."/>
            <person name="Crow J.A."/>
            <person name="Grimwood J."/>
            <person name="Kramer R."/>
            <person name="Lindquist E."/>
            <person name="Lucas S."/>
            <person name="Salamov A."/>
            <person name="McFadden G.I."/>
            <person name="Lane C.E."/>
            <person name="Keeling P.J."/>
            <person name="Gray M.W."/>
            <person name="Grigoriev I.V."/>
            <person name="Archibald J.M."/>
        </authorList>
    </citation>
    <scope>NUCLEOTIDE SEQUENCE</scope>
    <source>
        <strain evidence="4">CCMP2712</strain>
    </source>
</reference>
<name>L1JU39_GUITC</name>
<dbReference type="KEGG" id="gtt:GUITHDRAFT_102543"/>
<reference evidence="2 4" key="1">
    <citation type="journal article" date="2012" name="Nature">
        <title>Algal genomes reveal evolutionary mosaicism and the fate of nucleomorphs.</title>
        <authorList>
            <consortium name="DOE Joint Genome Institute"/>
            <person name="Curtis B.A."/>
            <person name="Tanifuji G."/>
            <person name="Burki F."/>
            <person name="Gruber A."/>
            <person name="Irimia M."/>
            <person name="Maruyama S."/>
            <person name="Arias M.C."/>
            <person name="Ball S.G."/>
            <person name="Gile G.H."/>
            <person name="Hirakawa Y."/>
            <person name="Hopkins J.F."/>
            <person name="Kuo A."/>
            <person name="Rensing S.A."/>
            <person name="Schmutz J."/>
            <person name="Symeonidi A."/>
            <person name="Elias M."/>
            <person name="Eveleigh R.J."/>
            <person name="Herman E.K."/>
            <person name="Klute M.J."/>
            <person name="Nakayama T."/>
            <person name="Obornik M."/>
            <person name="Reyes-Prieto A."/>
            <person name="Armbrust E.V."/>
            <person name="Aves S.J."/>
            <person name="Beiko R.G."/>
            <person name="Coutinho P."/>
            <person name="Dacks J.B."/>
            <person name="Durnford D.G."/>
            <person name="Fast N.M."/>
            <person name="Green B.R."/>
            <person name="Grisdale C.J."/>
            <person name="Hempel F."/>
            <person name="Henrissat B."/>
            <person name="Hoppner M.P."/>
            <person name="Ishida K."/>
            <person name="Kim E."/>
            <person name="Koreny L."/>
            <person name="Kroth P.G."/>
            <person name="Liu Y."/>
            <person name="Malik S.B."/>
            <person name="Maier U.G."/>
            <person name="McRose D."/>
            <person name="Mock T."/>
            <person name="Neilson J.A."/>
            <person name="Onodera N.T."/>
            <person name="Poole A.M."/>
            <person name="Pritham E.J."/>
            <person name="Richards T.A."/>
            <person name="Rocap G."/>
            <person name="Roy S.W."/>
            <person name="Sarai C."/>
            <person name="Schaack S."/>
            <person name="Shirato S."/>
            <person name="Slamovits C.H."/>
            <person name="Spencer D.F."/>
            <person name="Suzuki S."/>
            <person name="Worden A.Z."/>
            <person name="Zauner S."/>
            <person name="Barry K."/>
            <person name="Bell C."/>
            <person name="Bharti A.K."/>
            <person name="Crow J.A."/>
            <person name="Grimwood J."/>
            <person name="Kramer R."/>
            <person name="Lindquist E."/>
            <person name="Lucas S."/>
            <person name="Salamov A."/>
            <person name="McFadden G.I."/>
            <person name="Lane C.E."/>
            <person name="Keeling P.J."/>
            <person name="Gray M.W."/>
            <person name="Grigoriev I.V."/>
            <person name="Archibald J.M."/>
        </authorList>
    </citation>
    <scope>NUCLEOTIDE SEQUENCE</scope>
    <source>
        <strain evidence="2 4">CCMP2712</strain>
    </source>
</reference>
<dbReference type="Gene3D" id="3.40.30.10">
    <property type="entry name" value="Glutaredoxin"/>
    <property type="match status" value="1"/>
</dbReference>
<dbReference type="EMBL" id="JH992974">
    <property type="protein sequence ID" value="EKX51932.1"/>
    <property type="molecule type" value="Genomic_DNA"/>
</dbReference>
<evidence type="ECO:0000259" key="1">
    <source>
        <dbReference type="Pfam" id="PF01323"/>
    </source>
</evidence>
<dbReference type="AlphaFoldDB" id="L1JU39"/>
<dbReference type="SUPFAM" id="SSF52833">
    <property type="entry name" value="Thioredoxin-like"/>
    <property type="match status" value="1"/>
</dbReference>
<dbReference type="Proteomes" id="UP000011087">
    <property type="component" value="Unassembled WGS sequence"/>
</dbReference>
<protein>
    <recommendedName>
        <fullName evidence="1">DSBA-like thioredoxin domain-containing protein</fullName>
    </recommendedName>
</protein>
<organism evidence="2">
    <name type="scientific">Guillardia theta (strain CCMP2712)</name>
    <name type="common">Cryptophyte</name>
    <dbReference type="NCBI Taxonomy" id="905079"/>
    <lineage>
        <taxon>Eukaryota</taxon>
        <taxon>Cryptophyceae</taxon>
        <taxon>Pyrenomonadales</taxon>
        <taxon>Geminigeraceae</taxon>
        <taxon>Guillardia</taxon>
    </lineage>
</organism>
<accession>L1JU39</accession>
<keyword evidence="4" id="KW-1185">Reference proteome</keyword>
<evidence type="ECO:0000313" key="4">
    <source>
        <dbReference type="Proteomes" id="UP000011087"/>
    </source>
</evidence>
<dbReference type="GO" id="GO:0016491">
    <property type="term" value="F:oxidoreductase activity"/>
    <property type="evidence" value="ECO:0007669"/>
    <property type="project" value="InterPro"/>
</dbReference>
<dbReference type="InterPro" id="IPR036249">
    <property type="entry name" value="Thioredoxin-like_sf"/>
</dbReference>
<evidence type="ECO:0000313" key="3">
    <source>
        <dbReference type="EnsemblProtists" id="EKX51932"/>
    </source>
</evidence>
<feature type="domain" description="DSBA-like thioredoxin" evidence="1">
    <location>
        <begin position="44"/>
        <end position="91"/>
    </location>
</feature>
<dbReference type="Pfam" id="PF01323">
    <property type="entry name" value="DSBA"/>
    <property type="match status" value="1"/>
</dbReference>
<reference evidence="3" key="3">
    <citation type="submission" date="2016-03" db="UniProtKB">
        <authorList>
            <consortium name="EnsemblProtists"/>
        </authorList>
    </citation>
    <scope>IDENTIFICATION</scope>
</reference>
<dbReference type="HOGENOM" id="CLU_1996930_0_0_1"/>
<dbReference type="GeneID" id="17308503"/>
<gene>
    <name evidence="2" type="ORF">GUITHDRAFT_102543</name>
</gene>
<dbReference type="OrthoDB" id="1930760at2759"/>
<dbReference type="STRING" id="905079.L1JU39"/>
<dbReference type="EnsemblProtists" id="EKX51932">
    <property type="protein sequence ID" value="EKX51932"/>
    <property type="gene ID" value="GUITHDRAFT_102543"/>
</dbReference>
<sequence length="125" mass="13743">MACEGGSCGKSSSKLNNGGISLAVSIMMISVCLTSASSPTIVFDVYSDLACPWCYVGKDNLDAAIANFRKSGGTENIEVHWKPFMIDPATAKEGEEYMAYNRRRWGSDGWTYSLPGRRDKYESYT</sequence>
<dbReference type="RefSeq" id="XP_005838912.1">
    <property type="nucleotide sequence ID" value="XM_005838855.1"/>
</dbReference>
<evidence type="ECO:0000313" key="2">
    <source>
        <dbReference type="EMBL" id="EKX51932.1"/>
    </source>
</evidence>
<proteinExistence type="predicted"/>